<keyword evidence="2" id="KW-0548">Nucleotidyltransferase</keyword>
<reference evidence="3" key="1">
    <citation type="submission" date="2016-12" db="EMBL/GenBank/DDBJ databases">
        <title>Comparative genomics of four Isosphaeraceae planctomycetes: a common pool of plasmids and glycoside hydrolase genes.</title>
        <authorList>
            <person name="Ivanova A."/>
        </authorList>
    </citation>
    <scope>NUCLEOTIDE SEQUENCE [LARGE SCALE GENOMIC DNA]</scope>
    <source>
        <strain evidence="3">PX4</strain>
    </source>
</reference>
<dbReference type="STRING" id="1387353.BSF38_03765"/>
<dbReference type="PANTHER" id="PTHR21180:SF32">
    <property type="entry name" value="ENDONUCLEASE_EXONUCLEASE_PHOSPHATASE FAMILY DOMAIN-CONTAINING PROTEIN 1"/>
    <property type="match status" value="1"/>
</dbReference>
<protein>
    <submittedName>
        <fullName evidence="2">DNA polymerase III PolC-type</fullName>
        <ecNumber evidence="2">2.7.7.7</ecNumber>
    </submittedName>
</protein>
<dbReference type="Gene3D" id="1.10.150.320">
    <property type="entry name" value="Photosystem II 12 kDa extrinsic protein"/>
    <property type="match status" value="1"/>
</dbReference>
<dbReference type="EMBL" id="CP019082">
    <property type="protein sequence ID" value="APW62229.1"/>
    <property type="molecule type" value="Genomic_DNA"/>
</dbReference>
<dbReference type="Pfam" id="PF12836">
    <property type="entry name" value="HHH_3"/>
    <property type="match status" value="1"/>
</dbReference>
<organism evidence="2 3">
    <name type="scientific">Paludisphaera borealis</name>
    <dbReference type="NCBI Taxonomy" id="1387353"/>
    <lineage>
        <taxon>Bacteria</taxon>
        <taxon>Pseudomonadati</taxon>
        <taxon>Planctomycetota</taxon>
        <taxon>Planctomycetia</taxon>
        <taxon>Isosphaerales</taxon>
        <taxon>Isosphaeraceae</taxon>
        <taxon>Paludisphaera</taxon>
    </lineage>
</organism>
<dbReference type="RefSeq" id="WP_076348178.1">
    <property type="nucleotide sequence ID" value="NZ_CP019082.1"/>
</dbReference>
<name>A0A1U7CTK3_9BACT</name>
<dbReference type="GO" id="GO:0003887">
    <property type="term" value="F:DNA-directed DNA polymerase activity"/>
    <property type="evidence" value="ECO:0007669"/>
    <property type="project" value="UniProtKB-EC"/>
</dbReference>
<evidence type="ECO:0000313" key="2">
    <source>
        <dbReference type="EMBL" id="APW62229.1"/>
    </source>
</evidence>
<sequence>MQDVSERMSSRSKPRRPAPGDAWPWTIDVRRLLAFATLLSGLTMLAVGRGARSESEGAVHLAPELVIDLNSAPVEVFSALPGIGPKLAAQIVEARRESPFVSLDDLDRRTRGIGPATVARLAPHLRIEPPQEPVASRVARRGARVD</sequence>
<keyword evidence="2" id="KW-0808">Transferase</keyword>
<feature type="region of interest" description="Disordered" evidence="1">
    <location>
        <begin position="1"/>
        <end position="20"/>
    </location>
</feature>
<dbReference type="Proteomes" id="UP000186309">
    <property type="component" value="Chromosome"/>
</dbReference>
<accession>A0A1U7CTK3</accession>
<evidence type="ECO:0000313" key="3">
    <source>
        <dbReference type="Proteomes" id="UP000186309"/>
    </source>
</evidence>
<dbReference type="GO" id="GO:0015628">
    <property type="term" value="P:protein secretion by the type II secretion system"/>
    <property type="evidence" value="ECO:0007669"/>
    <property type="project" value="TreeGrafter"/>
</dbReference>
<dbReference type="PANTHER" id="PTHR21180">
    <property type="entry name" value="ENDONUCLEASE/EXONUCLEASE/PHOSPHATASE FAMILY DOMAIN-CONTAINING PROTEIN 1"/>
    <property type="match status" value="1"/>
</dbReference>
<dbReference type="SUPFAM" id="SSF81585">
    <property type="entry name" value="PsbU/PolX domain-like"/>
    <property type="match status" value="1"/>
</dbReference>
<gene>
    <name evidence="2" type="primary">polC_2</name>
    <name evidence="2" type="ORF">BSF38_03765</name>
</gene>
<dbReference type="GO" id="GO:0015627">
    <property type="term" value="C:type II protein secretion system complex"/>
    <property type="evidence" value="ECO:0007669"/>
    <property type="project" value="TreeGrafter"/>
</dbReference>
<dbReference type="InterPro" id="IPR051675">
    <property type="entry name" value="Endo/Exo/Phosphatase_dom_1"/>
</dbReference>
<proteinExistence type="predicted"/>
<keyword evidence="3" id="KW-1185">Reference proteome</keyword>
<dbReference type="KEGG" id="pbor:BSF38_03765"/>
<evidence type="ECO:0000256" key="1">
    <source>
        <dbReference type="SAM" id="MobiDB-lite"/>
    </source>
</evidence>
<dbReference type="EC" id="2.7.7.7" evidence="2"/>
<dbReference type="AlphaFoldDB" id="A0A1U7CTK3"/>